<keyword evidence="5 9" id="KW-0560">Oxidoreductase</keyword>
<dbReference type="EMBL" id="CM004398">
    <property type="protein sequence ID" value="OAY35942.1"/>
    <property type="molecule type" value="Genomic_DNA"/>
</dbReference>
<sequence>MASVTLLEIFLAIISFVVVRVLLNKNGQPIYWPVVGMLPDTLFHLHRAHERFTEVIERSGHTFFYLGPWFSRVKLLGTVDPANVHYIMSSNFSNFPKGPEFSKIFDVLGTGIFNSDSEWWKNQRKLAQALINHRRFHQFLVKTSREMVEKGLVPVLDHVAEQGSVVDMQDLFQRFTFDITCILVTGYNPRCLSIDFPEVEFSKAMDDAEETLFFRHLTPEWFWKLQRILGIGQERKMKKAWKTLDRTSAEYISRKRKQLNNQSPFSSDDRSEGVDLLTSYMTETQIMGSKPNDKFLRDTIVNFLLAGRDTTSSALTWFLWLISKNPQAETKIREELKASLPETEAETWRIFNPEELNKLVYLHGAICEALRLYPPVPFQHKAPLHEDLLPSGHRVNPEMKIVLCLYSMGRMESIWGKDCLEFKPERWITEGAKIRHEPSYKFLAFNAGPRTCLGKEMAFIQMKTVAAAIIHNYKVQVVEDHPVSPNISIILQMKHGLKVRISRRWI</sequence>
<dbReference type="OMA" id="SWLIVMM"/>
<organism evidence="10 11">
    <name type="scientific">Manihot esculenta</name>
    <name type="common">Cassava</name>
    <name type="synonym">Jatropha manihot</name>
    <dbReference type="NCBI Taxonomy" id="3983"/>
    <lineage>
        <taxon>Eukaryota</taxon>
        <taxon>Viridiplantae</taxon>
        <taxon>Streptophyta</taxon>
        <taxon>Embryophyta</taxon>
        <taxon>Tracheophyta</taxon>
        <taxon>Spermatophyta</taxon>
        <taxon>Magnoliopsida</taxon>
        <taxon>eudicotyledons</taxon>
        <taxon>Gunneridae</taxon>
        <taxon>Pentapetalae</taxon>
        <taxon>rosids</taxon>
        <taxon>fabids</taxon>
        <taxon>Malpighiales</taxon>
        <taxon>Euphorbiaceae</taxon>
        <taxon>Crotonoideae</taxon>
        <taxon>Manihoteae</taxon>
        <taxon>Manihot</taxon>
    </lineage>
</organism>
<evidence type="ECO:0000256" key="4">
    <source>
        <dbReference type="ARBA" id="ARBA00022723"/>
    </source>
</evidence>
<evidence type="ECO:0000256" key="1">
    <source>
        <dbReference type="ARBA" id="ARBA00001971"/>
    </source>
</evidence>
<dbReference type="STRING" id="3983.A0A2C9UXQ2"/>
<dbReference type="GO" id="GO:0020037">
    <property type="term" value="F:heme binding"/>
    <property type="evidence" value="ECO:0007669"/>
    <property type="project" value="InterPro"/>
</dbReference>
<protein>
    <recommendedName>
        <fullName evidence="12">Cytochrome P450</fullName>
    </recommendedName>
</protein>
<dbReference type="InterPro" id="IPR036396">
    <property type="entry name" value="Cyt_P450_sf"/>
</dbReference>
<dbReference type="AlphaFoldDB" id="A0A2C9UXQ2"/>
<dbReference type="InterPro" id="IPR001128">
    <property type="entry name" value="Cyt_P450"/>
</dbReference>
<dbReference type="GO" id="GO:0006629">
    <property type="term" value="P:lipid metabolic process"/>
    <property type="evidence" value="ECO:0007669"/>
    <property type="project" value="UniProtKB-ARBA"/>
</dbReference>
<dbReference type="GO" id="GO:0005506">
    <property type="term" value="F:iron ion binding"/>
    <property type="evidence" value="ECO:0007669"/>
    <property type="project" value="InterPro"/>
</dbReference>
<comment type="caution">
    <text evidence="10">The sequence shown here is derived from an EMBL/GenBank/DDBJ whole genome shotgun (WGS) entry which is preliminary data.</text>
</comment>
<dbReference type="OrthoDB" id="1470350at2759"/>
<dbReference type="Gene3D" id="1.10.630.10">
    <property type="entry name" value="Cytochrome P450"/>
    <property type="match status" value="1"/>
</dbReference>
<evidence type="ECO:0000256" key="8">
    <source>
        <dbReference type="PIRSR" id="PIRSR602401-1"/>
    </source>
</evidence>
<comment type="similarity">
    <text evidence="2 9">Belongs to the cytochrome P450 family.</text>
</comment>
<evidence type="ECO:0000256" key="5">
    <source>
        <dbReference type="ARBA" id="ARBA00023002"/>
    </source>
</evidence>
<dbReference type="PRINTS" id="PR00463">
    <property type="entry name" value="EP450I"/>
</dbReference>
<dbReference type="GO" id="GO:0004497">
    <property type="term" value="F:monooxygenase activity"/>
    <property type="evidence" value="ECO:0007669"/>
    <property type="project" value="UniProtKB-KW"/>
</dbReference>
<name>A0A2C9UXQ2_MANES</name>
<evidence type="ECO:0000256" key="9">
    <source>
        <dbReference type="RuleBase" id="RU000461"/>
    </source>
</evidence>
<evidence type="ECO:0008006" key="12">
    <source>
        <dbReference type="Google" id="ProtNLM"/>
    </source>
</evidence>
<accession>A0A2C9UXQ2</accession>
<evidence type="ECO:0000256" key="2">
    <source>
        <dbReference type="ARBA" id="ARBA00010617"/>
    </source>
</evidence>
<evidence type="ECO:0000256" key="6">
    <source>
        <dbReference type="ARBA" id="ARBA00023004"/>
    </source>
</evidence>
<evidence type="ECO:0000313" key="10">
    <source>
        <dbReference type="EMBL" id="OAY35942.1"/>
    </source>
</evidence>
<evidence type="ECO:0000256" key="3">
    <source>
        <dbReference type="ARBA" id="ARBA00022617"/>
    </source>
</evidence>
<dbReference type="SUPFAM" id="SSF48264">
    <property type="entry name" value="Cytochrome P450"/>
    <property type="match status" value="1"/>
</dbReference>
<dbReference type="PANTHER" id="PTHR24296">
    <property type="entry name" value="CYTOCHROME P450"/>
    <property type="match status" value="1"/>
</dbReference>
<dbReference type="InterPro" id="IPR002401">
    <property type="entry name" value="Cyt_P450_E_grp-I"/>
</dbReference>
<gene>
    <name evidence="10" type="ORF">MANES_12G143300v8</name>
</gene>
<dbReference type="PRINTS" id="PR00385">
    <property type="entry name" value="P450"/>
</dbReference>
<dbReference type="GO" id="GO:0016705">
    <property type="term" value="F:oxidoreductase activity, acting on paired donors, with incorporation or reduction of molecular oxygen"/>
    <property type="evidence" value="ECO:0007669"/>
    <property type="project" value="InterPro"/>
</dbReference>
<evidence type="ECO:0000313" key="11">
    <source>
        <dbReference type="Proteomes" id="UP000091857"/>
    </source>
</evidence>
<keyword evidence="11" id="KW-1185">Reference proteome</keyword>
<keyword evidence="6 8" id="KW-0408">Iron</keyword>
<keyword evidence="7 9" id="KW-0503">Monooxygenase</keyword>
<dbReference type="Gramene" id="Manes.12G143300.1.v8.1">
    <property type="protein sequence ID" value="Manes.12G143300.1.v8.1.CDS.1"/>
    <property type="gene ID" value="Manes.12G143300.v8.1"/>
</dbReference>
<comment type="cofactor">
    <cofactor evidence="1 8">
        <name>heme</name>
        <dbReference type="ChEBI" id="CHEBI:30413"/>
    </cofactor>
</comment>
<dbReference type="Pfam" id="PF00067">
    <property type="entry name" value="p450"/>
    <property type="match status" value="1"/>
</dbReference>
<reference evidence="11" key="1">
    <citation type="journal article" date="2016" name="Nat. Biotechnol.">
        <title>Sequencing wild and cultivated cassava and related species reveals extensive interspecific hybridization and genetic diversity.</title>
        <authorList>
            <person name="Bredeson J.V."/>
            <person name="Lyons J.B."/>
            <person name="Prochnik S.E."/>
            <person name="Wu G.A."/>
            <person name="Ha C.M."/>
            <person name="Edsinger-Gonzales E."/>
            <person name="Grimwood J."/>
            <person name="Schmutz J."/>
            <person name="Rabbi I.Y."/>
            <person name="Egesi C."/>
            <person name="Nauluvula P."/>
            <person name="Lebot V."/>
            <person name="Ndunguru J."/>
            <person name="Mkamilo G."/>
            <person name="Bart R.S."/>
            <person name="Setter T.L."/>
            <person name="Gleadow R.M."/>
            <person name="Kulakow P."/>
            <person name="Ferguson M.E."/>
            <person name="Rounsley S."/>
            <person name="Rokhsar D.S."/>
        </authorList>
    </citation>
    <scope>NUCLEOTIDE SEQUENCE [LARGE SCALE GENOMIC DNA]</scope>
    <source>
        <strain evidence="11">cv. AM560-2</strain>
    </source>
</reference>
<dbReference type="Proteomes" id="UP000091857">
    <property type="component" value="Chromosome 12"/>
</dbReference>
<dbReference type="CDD" id="cd11064">
    <property type="entry name" value="CYP86A"/>
    <property type="match status" value="1"/>
</dbReference>
<dbReference type="PROSITE" id="PS00086">
    <property type="entry name" value="CYTOCHROME_P450"/>
    <property type="match status" value="1"/>
</dbReference>
<feature type="binding site" description="axial binding residue" evidence="8">
    <location>
        <position position="452"/>
    </location>
    <ligand>
        <name>heme</name>
        <dbReference type="ChEBI" id="CHEBI:30413"/>
    </ligand>
    <ligandPart>
        <name>Fe</name>
        <dbReference type="ChEBI" id="CHEBI:18248"/>
    </ligandPart>
</feature>
<keyword evidence="4 8" id="KW-0479">Metal-binding</keyword>
<proteinExistence type="inferred from homology"/>
<dbReference type="InterPro" id="IPR017972">
    <property type="entry name" value="Cyt_P450_CS"/>
</dbReference>
<keyword evidence="3 8" id="KW-0349">Heme</keyword>
<evidence type="ECO:0000256" key="7">
    <source>
        <dbReference type="ARBA" id="ARBA00023033"/>
    </source>
</evidence>